<evidence type="ECO:0000256" key="3">
    <source>
        <dbReference type="ARBA" id="ARBA00022643"/>
    </source>
</evidence>
<dbReference type="PANTHER" id="PTHR10578">
    <property type="entry name" value="S -2-HYDROXY-ACID OXIDASE-RELATED"/>
    <property type="match status" value="1"/>
</dbReference>
<organism evidence="9 10">
    <name type="scientific">Bifidobacterium ruminantium</name>
    <dbReference type="NCBI Taxonomy" id="78346"/>
    <lineage>
        <taxon>Bacteria</taxon>
        <taxon>Bacillati</taxon>
        <taxon>Actinomycetota</taxon>
        <taxon>Actinomycetes</taxon>
        <taxon>Bifidobacteriales</taxon>
        <taxon>Bifidobacteriaceae</taxon>
        <taxon>Bifidobacterium</taxon>
    </lineage>
</organism>
<dbReference type="InterPro" id="IPR012133">
    <property type="entry name" value="Alpha-hydoxy_acid_DH_FMN"/>
</dbReference>
<feature type="binding site" evidence="7">
    <location>
        <position position="239"/>
    </location>
    <ligand>
        <name>glyoxylate</name>
        <dbReference type="ChEBI" id="CHEBI:36655"/>
    </ligand>
</feature>
<dbReference type="AlphaFoldDB" id="A0A087D1R1"/>
<accession>A0A087D1R1</accession>
<keyword evidence="10" id="KW-1185">Reference proteome</keyword>
<keyword evidence="3 7" id="KW-0288">FMN</keyword>
<feature type="binding site" evidence="7">
    <location>
        <position position="125"/>
    </location>
    <ligand>
        <name>FMN</name>
        <dbReference type="ChEBI" id="CHEBI:58210"/>
    </ligand>
</feature>
<feature type="binding site" evidence="7">
    <location>
        <begin position="293"/>
        <end position="294"/>
    </location>
    <ligand>
        <name>FMN</name>
        <dbReference type="ChEBI" id="CHEBI:58210"/>
    </ligand>
</feature>
<keyword evidence="4 9" id="KW-0560">Oxidoreductase</keyword>
<dbReference type="EC" id="1.1.3.15" evidence="9"/>
<feature type="binding site" evidence="7">
    <location>
        <position position="160"/>
    </location>
    <ligand>
        <name>glyoxylate</name>
        <dbReference type="ChEBI" id="CHEBI:36655"/>
    </ligand>
</feature>
<reference evidence="9 10" key="1">
    <citation type="submission" date="2014-03" db="EMBL/GenBank/DDBJ databases">
        <title>Genomics of Bifidobacteria.</title>
        <authorList>
            <person name="Ventura M."/>
            <person name="Milani C."/>
            <person name="Lugli G.A."/>
        </authorList>
    </citation>
    <scope>NUCLEOTIDE SEQUENCE [LARGE SCALE GENOMIC DNA]</scope>
    <source>
        <strain evidence="9 10">LMG 21811</strain>
    </source>
</reference>
<feature type="active site" description="Proton acceptor" evidence="6">
    <location>
        <position position="239"/>
    </location>
</feature>
<dbReference type="STRING" id="78346.BRUM_1244"/>
<feature type="binding site" evidence="7">
    <location>
        <position position="21"/>
    </location>
    <ligand>
        <name>glyoxylate</name>
        <dbReference type="ChEBI" id="CHEBI:36655"/>
    </ligand>
</feature>
<evidence type="ECO:0000313" key="9">
    <source>
        <dbReference type="EMBL" id="KFI89461.1"/>
    </source>
</evidence>
<feature type="binding site" evidence="7">
    <location>
        <begin position="270"/>
        <end position="274"/>
    </location>
    <ligand>
        <name>FMN</name>
        <dbReference type="ChEBI" id="CHEBI:58210"/>
    </ligand>
</feature>
<dbReference type="InterPro" id="IPR037396">
    <property type="entry name" value="FMN_HAD"/>
</dbReference>
<dbReference type="SUPFAM" id="SSF51395">
    <property type="entry name" value="FMN-linked oxidoreductases"/>
    <property type="match status" value="1"/>
</dbReference>
<comment type="caution">
    <text evidence="9">The sequence shown here is derived from an EMBL/GenBank/DDBJ whole genome shotgun (WGS) entry which is preliminary data.</text>
</comment>
<proteinExistence type="inferred from homology"/>
<name>A0A087D1R1_BIFRU</name>
<dbReference type="CDD" id="cd02809">
    <property type="entry name" value="alpha_hydroxyacid_oxid_FMN"/>
    <property type="match status" value="1"/>
</dbReference>
<feature type="binding site" evidence="7">
    <location>
        <position position="153"/>
    </location>
    <ligand>
        <name>FMN</name>
        <dbReference type="ChEBI" id="CHEBI:58210"/>
    </ligand>
</feature>
<feature type="binding site" evidence="7">
    <location>
        <position position="242"/>
    </location>
    <ligand>
        <name>glyoxylate</name>
        <dbReference type="ChEBI" id="CHEBI:36655"/>
    </ligand>
</feature>
<feature type="binding site" evidence="7">
    <location>
        <position position="127"/>
    </location>
    <ligand>
        <name>glyoxylate</name>
        <dbReference type="ChEBI" id="CHEBI:36655"/>
    </ligand>
</feature>
<dbReference type="Gene3D" id="3.20.20.70">
    <property type="entry name" value="Aldolase class I"/>
    <property type="match status" value="1"/>
</dbReference>
<feature type="binding site" evidence="7">
    <location>
        <position position="237"/>
    </location>
    <ligand>
        <name>FMN</name>
        <dbReference type="ChEBI" id="CHEBI:58210"/>
    </ligand>
</feature>
<keyword evidence="2 7" id="KW-0285">Flavoprotein</keyword>
<dbReference type="PANTHER" id="PTHR10578:SF107">
    <property type="entry name" value="2-HYDROXYACID OXIDASE 1"/>
    <property type="match status" value="1"/>
</dbReference>
<dbReference type="InterPro" id="IPR000262">
    <property type="entry name" value="FMN-dep_DH"/>
</dbReference>
<sequence>MDWRTVHDKAVENMTTAGLLYEDGNADIDSGTNDVDTLAWRRYGILPRTFHNVGDIDTSVTVGGLHIDTPIFGAPTAYHRLASKQGEISSQNGMHRAGSFIVYPTNASEPVEHFAQEAQGEWWQQVYLFDDRKVSAGFMERSVEAGAKALMLTLDCPGYRRDFGFRNGIDGTWEGSSGNFPNMHMTDWTLNLATSITPKDIQWLKDLSGLPVYVKGVMRPEDAVTAMNAGAAGVMVSNHGRRQVDGVVPVAYALPRIRKALGRDAEIFADTGIRTGGDVFRALALGANAVGLGRPIQWAAAAGGEDGIVDMIGKITDELAHTMNSAGVSRIADIDESFLVEGQGPAAIASYGVGF</sequence>
<evidence type="ECO:0000259" key="8">
    <source>
        <dbReference type="PROSITE" id="PS51349"/>
    </source>
</evidence>
<gene>
    <name evidence="9" type="ORF">BRUM_1244</name>
</gene>
<evidence type="ECO:0000256" key="2">
    <source>
        <dbReference type="ARBA" id="ARBA00022630"/>
    </source>
</evidence>
<dbReference type="InterPro" id="IPR013785">
    <property type="entry name" value="Aldolase_TIM"/>
</dbReference>
<dbReference type="PIRSF" id="PIRSF000138">
    <property type="entry name" value="Al-hdrx_acd_dh"/>
    <property type="match status" value="1"/>
</dbReference>
<dbReference type="Proteomes" id="UP000029078">
    <property type="component" value="Unassembled WGS sequence"/>
</dbReference>
<dbReference type="eggNOG" id="COG1304">
    <property type="taxonomic scope" value="Bacteria"/>
</dbReference>
<dbReference type="EMBL" id="JGZL01000008">
    <property type="protein sequence ID" value="KFI89461.1"/>
    <property type="molecule type" value="Genomic_DNA"/>
</dbReference>
<protein>
    <submittedName>
        <fullName evidence="9">FMN-dependent dehydrogenase</fullName>
        <ecNumber evidence="9">1.1.3.15</ecNumber>
    </submittedName>
</protein>
<evidence type="ECO:0000256" key="6">
    <source>
        <dbReference type="PIRSR" id="PIRSR000138-1"/>
    </source>
</evidence>
<dbReference type="RefSeq" id="WP_051592923.1">
    <property type="nucleotide sequence ID" value="NZ_JGZL01000008.1"/>
</dbReference>
<evidence type="ECO:0000256" key="1">
    <source>
        <dbReference type="ARBA" id="ARBA00001917"/>
    </source>
</evidence>
<comment type="cofactor">
    <cofactor evidence="1">
        <name>FMN</name>
        <dbReference type="ChEBI" id="CHEBI:58210"/>
    </cofactor>
</comment>
<evidence type="ECO:0000256" key="7">
    <source>
        <dbReference type="PIRSR" id="PIRSR000138-2"/>
    </source>
</evidence>
<dbReference type="GO" id="GO:0010181">
    <property type="term" value="F:FMN binding"/>
    <property type="evidence" value="ECO:0007669"/>
    <property type="project" value="InterPro"/>
</dbReference>
<feature type="binding site" evidence="7">
    <location>
        <begin position="75"/>
        <end position="77"/>
    </location>
    <ligand>
        <name>FMN</name>
        <dbReference type="ChEBI" id="CHEBI:58210"/>
    </ligand>
</feature>
<dbReference type="GO" id="GO:0003973">
    <property type="term" value="F:(S)-2-hydroxy-acid oxidase activity"/>
    <property type="evidence" value="ECO:0007669"/>
    <property type="project" value="UniProtKB-EC"/>
</dbReference>
<dbReference type="Pfam" id="PF01070">
    <property type="entry name" value="FMN_dh"/>
    <property type="match status" value="1"/>
</dbReference>
<evidence type="ECO:0000313" key="10">
    <source>
        <dbReference type="Proteomes" id="UP000029078"/>
    </source>
</evidence>
<evidence type="ECO:0000256" key="4">
    <source>
        <dbReference type="ARBA" id="ARBA00023002"/>
    </source>
</evidence>
<dbReference type="PROSITE" id="PS51349">
    <property type="entry name" value="FMN_HYDROXY_ACID_DH_2"/>
    <property type="match status" value="1"/>
</dbReference>
<feature type="binding site" evidence="7">
    <location>
        <position position="215"/>
    </location>
    <ligand>
        <name>FMN</name>
        <dbReference type="ChEBI" id="CHEBI:58210"/>
    </ligand>
</feature>
<comment type="similarity">
    <text evidence="5">Belongs to the FMN-dependent alpha-hydroxy acid dehydrogenase family.</text>
</comment>
<feature type="domain" description="FMN hydroxy acid dehydrogenase" evidence="8">
    <location>
        <begin position="1"/>
        <end position="344"/>
    </location>
</feature>
<evidence type="ECO:0000256" key="5">
    <source>
        <dbReference type="ARBA" id="ARBA00024042"/>
    </source>
</evidence>